<evidence type="ECO:0000256" key="2">
    <source>
        <dbReference type="ARBA" id="ARBA00008072"/>
    </source>
</evidence>
<evidence type="ECO:0000256" key="5">
    <source>
        <dbReference type="ARBA" id="ARBA00023002"/>
    </source>
</evidence>
<dbReference type="Proteomes" id="UP000193920">
    <property type="component" value="Unassembled WGS sequence"/>
</dbReference>
<evidence type="ECO:0000256" key="1">
    <source>
        <dbReference type="ARBA" id="ARBA00001947"/>
    </source>
</evidence>
<dbReference type="EMBL" id="MCOG01000050">
    <property type="protein sequence ID" value="ORY66702.1"/>
    <property type="molecule type" value="Genomic_DNA"/>
</dbReference>
<keyword evidence="4 6" id="KW-0862">Zinc</keyword>
<dbReference type="PANTHER" id="PTHR42813:SF4">
    <property type="entry name" value="NADP-DEPENDENT ISOPROPANOL DEHYDROGENASE"/>
    <property type="match status" value="1"/>
</dbReference>
<reference evidence="9 10" key="1">
    <citation type="submission" date="2016-08" db="EMBL/GenBank/DDBJ databases">
        <title>A Parts List for Fungal Cellulosomes Revealed by Comparative Genomics.</title>
        <authorList>
            <consortium name="DOE Joint Genome Institute"/>
            <person name="Haitjema C.H."/>
            <person name="Gilmore S.P."/>
            <person name="Henske J.K."/>
            <person name="Solomon K.V."/>
            <person name="De Groot R."/>
            <person name="Kuo A."/>
            <person name="Mondo S.J."/>
            <person name="Salamov A.A."/>
            <person name="Labutti K."/>
            <person name="Zhao Z."/>
            <person name="Chiniquy J."/>
            <person name="Barry K."/>
            <person name="Brewer H.M."/>
            <person name="Purvine S.O."/>
            <person name="Wright A.T."/>
            <person name="Boxma B."/>
            <person name="Van Alen T."/>
            <person name="Hackstein J.H."/>
            <person name="Baker S.E."/>
            <person name="Grigoriev I.V."/>
            <person name="O'Malley M.A."/>
        </authorList>
    </citation>
    <scope>NUCLEOTIDE SEQUENCE [LARGE SCALE GENOMIC DNA]</scope>
    <source>
        <strain evidence="9 10">G1</strain>
    </source>
</reference>
<dbReference type="PANTHER" id="PTHR42813">
    <property type="entry name" value="ZINC-TYPE ALCOHOL DEHYDROGENASE-LIKE"/>
    <property type="match status" value="1"/>
</dbReference>
<dbReference type="STRING" id="1754190.A0A1Y2E5B0"/>
<organism evidence="9 10">
    <name type="scientific">Neocallimastix californiae</name>
    <dbReference type="NCBI Taxonomy" id="1754190"/>
    <lineage>
        <taxon>Eukaryota</taxon>
        <taxon>Fungi</taxon>
        <taxon>Fungi incertae sedis</taxon>
        <taxon>Chytridiomycota</taxon>
        <taxon>Chytridiomycota incertae sedis</taxon>
        <taxon>Neocallimastigomycetes</taxon>
        <taxon>Neocallimastigales</taxon>
        <taxon>Neocallimastigaceae</taxon>
        <taxon>Neocallimastix</taxon>
    </lineage>
</organism>
<dbReference type="GO" id="GO:0016491">
    <property type="term" value="F:oxidoreductase activity"/>
    <property type="evidence" value="ECO:0007669"/>
    <property type="project" value="UniProtKB-KW"/>
</dbReference>
<comment type="similarity">
    <text evidence="2 6">Belongs to the zinc-containing alcohol dehydrogenase family.</text>
</comment>
<evidence type="ECO:0000259" key="8">
    <source>
        <dbReference type="Pfam" id="PF08240"/>
    </source>
</evidence>
<dbReference type="SUPFAM" id="SSF51735">
    <property type="entry name" value="NAD(P)-binding Rossmann-fold domains"/>
    <property type="match status" value="1"/>
</dbReference>
<keyword evidence="10" id="KW-1185">Reference proteome</keyword>
<dbReference type="InterPro" id="IPR011032">
    <property type="entry name" value="GroES-like_sf"/>
</dbReference>
<dbReference type="Pfam" id="PF00107">
    <property type="entry name" value="ADH_zinc_N"/>
    <property type="match status" value="1"/>
</dbReference>
<dbReference type="Gene3D" id="3.40.50.720">
    <property type="entry name" value="NAD(P)-binding Rossmann-like Domain"/>
    <property type="match status" value="1"/>
</dbReference>
<comment type="caution">
    <text evidence="9">The sequence shown here is derived from an EMBL/GenBank/DDBJ whole genome shotgun (WGS) entry which is preliminary data.</text>
</comment>
<accession>A0A1Y2E5B0</accession>
<evidence type="ECO:0000256" key="3">
    <source>
        <dbReference type="ARBA" id="ARBA00022723"/>
    </source>
</evidence>
<proteinExistence type="inferred from homology"/>
<dbReference type="CDD" id="cd05278">
    <property type="entry name" value="FDH_like"/>
    <property type="match status" value="1"/>
</dbReference>
<dbReference type="GO" id="GO:0008270">
    <property type="term" value="F:zinc ion binding"/>
    <property type="evidence" value="ECO:0007669"/>
    <property type="project" value="InterPro"/>
</dbReference>
<dbReference type="SUPFAM" id="SSF50129">
    <property type="entry name" value="GroES-like"/>
    <property type="match status" value="1"/>
</dbReference>
<evidence type="ECO:0000256" key="4">
    <source>
        <dbReference type="ARBA" id="ARBA00022833"/>
    </source>
</evidence>
<feature type="domain" description="Alcohol dehydrogenase-like N-terminal" evidence="8">
    <location>
        <begin position="26"/>
        <end position="130"/>
    </location>
</feature>
<gene>
    <name evidence="9" type="ORF">LY90DRAFT_453424</name>
</gene>
<keyword evidence="3 6" id="KW-0479">Metal-binding</keyword>
<dbReference type="AlphaFoldDB" id="A0A1Y2E5B0"/>
<sequence>MMNGLCYVDDEKIEIKEFPIPEIEQETDAVVSITYASICTSDIHIVKGKVPRAKKGIILGHEGVGIIKKVGKSVKNFRIGDHVSINCITFCGNCYFCKKGYINNCSNGGWEVGCRINGTLAQYVRIPLADCSLNLIPNENDNNISDKDYLFVGDALSSGYFGVDLGQVKKNDIVGVIGCGPVGLCTLICGKMKGAKLIAFDIDDKCLNFAKKNNFADYYFNPKNFKSDKELLKQLENICGEQKGCDCTVEVAGSDESFQTAWKITRPNGIVSIVAMYEKNQEFPLPLMYGKNLIFKTGGVDAIKCDYLIDLIKNKKISTNALITHELDFKDILKGFELFRYKPEHCVKIAIKL</sequence>
<dbReference type="InterPro" id="IPR013154">
    <property type="entry name" value="ADH-like_N"/>
</dbReference>
<keyword evidence="5" id="KW-0560">Oxidoreductase</keyword>
<feature type="domain" description="Alcohol dehydrogenase-like C-terminal" evidence="7">
    <location>
        <begin position="181"/>
        <end position="292"/>
    </location>
</feature>
<dbReference type="InterPro" id="IPR013149">
    <property type="entry name" value="ADH-like_C"/>
</dbReference>
<dbReference type="PROSITE" id="PS00059">
    <property type="entry name" value="ADH_ZINC"/>
    <property type="match status" value="1"/>
</dbReference>
<evidence type="ECO:0000256" key="6">
    <source>
        <dbReference type="RuleBase" id="RU361277"/>
    </source>
</evidence>
<evidence type="ECO:0000259" key="7">
    <source>
        <dbReference type="Pfam" id="PF00107"/>
    </source>
</evidence>
<name>A0A1Y2E5B0_9FUNG</name>
<protein>
    <submittedName>
        <fullName evidence="9">Putative alcohol dehydrogenase</fullName>
    </submittedName>
</protein>
<comment type="cofactor">
    <cofactor evidence="1 6">
        <name>Zn(2+)</name>
        <dbReference type="ChEBI" id="CHEBI:29105"/>
    </cofactor>
</comment>
<evidence type="ECO:0000313" key="10">
    <source>
        <dbReference type="Proteomes" id="UP000193920"/>
    </source>
</evidence>
<dbReference type="InterPro" id="IPR002328">
    <property type="entry name" value="ADH_Zn_CS"/>
</dbReference>
<dbReference type="Gene3D" id="3.90.180.10">
    <property type="entry name" value="Medium-chain alcohol dehydrogenases, catalytic domain"/>
    <property type="match status" value="1"/>
</dbReference>
<dbReference type="Pfam" id="PF08240">
    <property type="entry name" value="ADH_N"/>
    <property type="match status" value="1"/>
</dbReference>
<dbReference type="InterPro" id="IPR036291">
    <property type="entry name" value="NAD(P)-bd_dom_sf"/>
</dbReference>
<dbReference type="OrthoDB" id="3941538at2759"/>
<evidence type="ECO:0000313" key="9">
    <source>
        <dbReference type="EMBL" id="ORY66702.1"/>
    </source>
</evidence>